<evidence type="ECO:0000256" key="1">
    <source>
        <dbReference type="SAM" id="MobiDB-lite"/>
    </source>
</evidence>
<feature type="compositionally biased region" description="Basic and acidic residues" evidence="1">
    <location>
        <begin position="262"/>
        <end position="278"/>
    </location>
</feature>
<dbReference type="SUPFAM" id="SSF46938">
    <property type="entry name" value="CRAL/TRIO N-terminal domain"/>
    <property type="match status" value="1"/>
</dbReference>
<proteinExistence type="predicted"/>
<feature type="compositionally biased region" description="Low complexity" evidence="1">
    <location>
        <begin position="356"/>
        <end position="372"/>
    </location>
</feature>
<dbReference type="InterPro" id="IPR036865">
    <property type="entry name" value="CRAL-TRIO_dom_sf"/>
</dbReference>
<evidence type="ECO:0000313" key="3">
    <source>
        <dbReference type="EMBL" id="WFD03025.1"/>
    </source>
</evidence>
<dbReference type="Proteomes" id="UP001214603">
    <property type="component" value="Chromosome 2"/>
</dbReference>
<dbReference type="Pfam" id="PF03765">
    <property type="entry name" value="CRAL_TRIO_N"/>
    <property type="match status" value="1"/>
</dbReference>
<dbReference type="PANTHER" id="PTHR45657:SF1">
    <property type="entry name" value="CRAL-TRIO DOMAIN-CONTAINING PROTEIN YKL091C-RELATED"/>
    <property type="match status" value="1"/>
</dbReference>
<organism evidence="3 4">
    <name type="scientific">Malassezia obtusa</name>
    <dbReference type="NCBI Taxonomy" id="76774"/>
    <lineage>
        <taxon>Eukaryota</taxon>
        <taxon>Fungi</taxon>
        <taxon>Dikarya</taxon>
        <taxon>Basidiomycota</taxon>
        <taxon>Ustilaginomycotina</taxon>
        <taxon>Malasseziomycetes</taxon>
        <taxon>Malasseziales</taxon>
        <taxon>Malasseziaceae</taxon>
        <taxon>Malassezia</taxon>
    </lineage>
</organism>
<feature type="compositionally biased region" description="Polar residues" evidence="1">
    <location>
        <begin position="339"/>
        <end position="354"/>
    </location>
</feature>
<dbReference type="InterPro" id="IPR011074">
    <property type="entry name" value="CRAL/TRIO_N_dom"/>
</dbReference>
<dbReference type="InterPro" id="IPR001251">
    <property type="entry name" value="CRAL-TRIO_dom"/>
</dbReference>
<dbReference type="Gene3D" id="1.10.8.20">
    <property type="entry name" value="N-terminal domain of phosphatidylinositol transfer protein sec14p"/>
    <property type="match status" value="1"/>
</dbReference>
<dbReference type="PANTHER" id="PTHR45657">
    <property type="entry name" value="CRAL-TRIO DOMAIN-CONTAINING PROTEIN YKL091C-RELATED"/>
    <property type="match status" value="1"/>
</dbReference>
<feature type="region of interest" description="Disordered" evidence="1">
    <location>
        <begin position="262"/>
        <end position="410"/>
    </location>
</feature>
<dbReference type="InterPro" id="IPR036273">
    <property type="entry name" value="CRAL/TRIO_N_dom_sf"/>
</dbReference>
<dbReference type="SMART" id="SM00516">
    <property type="entry name" value="SEC14"/>
    <property type="match status" value="1"/>
</dbReference>
<accession>A0AAF0E0Z9</accession>
<reference evidence="3" key="1">
    <citation type="submission" date="2023-03" db="EMBL/GenBank/DDBJ databases">
        <title>Mating type loci evolution in Malassezia.</title>
        <authorList>
            <person name="Coelho M.A."/>
        </authorList>
    </citation>
    <scope>NUCLEOTIDE SEQUENCE</scope>
    <source>
        <strain evidence="3">CBS 7876</strain>
    </source>
</reference>
<protein>
    <recommendedName>
        <fullName evidence="2">CRAL-TRIO domain-containing protein</fullName>
    </recommendedName>
</protein>
<dbReference type="SUPFAM" id="SSF52087">
    <property type="entry name" value="CRAL/TRIO domain"/>
    <property type="match status" value="1"/>
</dbReference>
<sequence length="410" mass="44869">MMTCVVRMPVSLMLVCRFLRARKWDLPAAESMFVEAENWRRENKVDELYATFTFPEKKAVSELYPKFYHKVDHDGRPVYIEQLGNLNIKKLFEVTTPERLIQQLIVEYERFQRERLPVCSEFHHELIETSCTIMDLKNVGVSQFWKVSSYVQQASRIGQYYYPETMGTFDAANAGRFFIINAPYIFTTVWSVIKGWLDPVTTEKIQILGSNPVNDLSKQIPLENLPAILGGKCECPGGCALSDAGPWKTPEGEEIIKKVNEAKQKAKDEYEHRNDPSHKAQSTTDGSGAGTSSGQDAIGGTAAAGAASSSTAATGATPSSTAPDAAPGSQVTRVDSDATEYTSAKTTPTVQPQDETVIPTSSSQVPPVSTESLAPPLTHTSELSSPVTQGDEIQLSNSKNGELAPAITHT</sequence>
<name>A0AAF0E0Z9_9BASI</name>
<dbReference type="InterPro" id="IPR051026">
    <property type="entry name" value="PI/PC_transfer"/>
</dbReference>
<dbReference type="Gene3D" id="3.40.525.10">
    <property type="entry name" value="CRAL-TRIO lipid binding domain"/>
    <property type="match status" value="1"/>
</dbReference>
<evidence type="ECO:0000259" key="2">
    <source>
        <dbReference type="PROSITE" id="PS50191"/>
    </source>
</evidence>
<keyword evidence="4" id="KW-1185">Reference proteome</keyword>
<feature type="domain" description="CRAL-TRIO" evidence="2">
    <location>
        <begin position="56"/>
        <end position="237"/>
    </location>
</feature>
<dbReference type="CDD" id="cd00170">
    <property type="entry name" value="SEC14"/>
    <property type="match status" value="1"/>
</dbReference>
<dbReference type="PROSITE" id="PS50191">
    <property type="entry name" value="CRAL_TRIO"/>
    <property type="match status" value="1"/>
</dbReference>
<gene>
    <name evidence="3" type="ORF">MOBT1_001714</name>
</gene>
<evidence type="ECO:0000313" key="4">
    <source>
        <dbReference type="Proteomes" id="UP001214603"/>
    </source>
</evidence>
<dbReference type="Pfam" id="PF00650">
    <property type="entry name" value="CRAL_TRIO"/>
    <property type="match status" value="1"/>
</dbReference>
<feature type="compositionally biased region" description="Polar residues" evidence="1">
    <location>
        <begin position="378"/>
        <end position="388"/>
    </location>
</feature>
<dbReference type="SMART" id="SM01100">
    <property type="entry name" value="CRAL_TRIO_N"/>
    <property type="match status" value="1"/>
</dbReference>
<dbReference type="EMBL" id="CP119935">
    <property type="protein sequence ID" value="WFD03025.1"/>
    <property type="molecule type" value="Genomic_DNA"/>
</dbReference>
<dbReference type="AlphaFoldDB" id="A0AAF0E0Z9"/>
<feature type="compositionally biased region" description="Low complexity" evidence="1">
    <location>
        <begin position="280"/>
        <end position="329"/>
    </location>
</feature>